<keyword evidence="2 3" id="KW-0961">Cell wall biogenesis/degradation</keyword>
<dbReference type="OrthoDB" id="9779128at2"/>
<evidence type="ECO:0000313" key="6">
    <source>
        <dbReference type="EMBL" id="RRD89990.1"/>
    </source>
</evidence>
<keyword evidence="7" id="KW-1185">Reference proteome</keyword>
<dbReference type="AlphaFoldDB" id="A0A3P2A6Y5"/>
<dbReference type="HAMAP" id="MF_02071">
    <property type="entry name" value="RlpA"/>
    <property type="match status" value="1"/>
</dbReference>
<sequence length="262" mass="27898">MLIGTALINRAQAAPTITVRAQSAKPVKQALKTKRAKKSATQRSYVVKGVRYHPLASAKNFVQTGKASWYGPGFHGKKTSNGERYNMHALTAAHKTLPLGTVVRVSNLDNGKNVIVRINDRGPFHGKRVIDLSKAAAARLGFVKQGMAKVRVEALHGGRPALFKASADAEDYYADTDSTDALLYAADSSVVEAAQIEGTFAPATDNLPLFFSRQPAEAAAPVAQNSTPAAADKDIFFGNPAAPQAVPAAPKLRLSRNLARVI</sequence>
<dbReference type="PANTHER" id="PTHR34183:SF1">
    <property type="entry name" value="ENDOLYTIC PEPTIDOGLYCAN TRANSGLYCOSYLASE RLPA"/>
    <property type="match status" value="1"/>
</dbReference>
<protein>
    <recommendedName>
        <fullName evidence="3">Endolytic peptidoglycan transglycosylase RlpA</fullName>
        <ecNumber evidence="3">4.2.2.-</ecNumber>
    </recommendedName>
</protein>
<dbReference type="SUPFAM" id="SSF50685">
    <property type="entry name" value="Barwin-like endoglucanases"/>
    <property type="match status" value="1"/>
</dbReference>
<evidence type="ECO:0000313" key="7">
    <source>
        <dbReference type="Proteomes" id="UP000269923"/>
    </source>
</evidence>
<reference evidence="6 7" key="1">
    <citation type="submission" date="2018-11" db="EMBL/GenBank/DDBJ databases">
        <title>Genomes From Bacteria Associated with the Canine Oral Cavity: a Test Case for Automated Genome-Based Taxonomic Assignment.</title>
        <authorList>
            <person name="Coil D.A."/>
            <person name="Jospin G."/>
            <person name="Darling A.E."/>
            <person name="Wallis C."/>
            <person name="Davis I.J."/>
            <person name="Harris S."/>
            <person name="Eisen J.A."/>
            <person name="Holcombe L.J."/>
            <person name="O'Flynn C."/>
        </authorList>
    </citation>
    <scope>NUCLEOTIDE SEQUENCE [LARGE SCALE GENOMIC DNA]</scope>
    <source>
        <strain evidence="6 7">COT-280</strain>
    </source>
</reference>
<dbReference type="STRING" id="1121352.GCA_000620925_01320"/>
<dbReference type="InterPro" id="IPR036908">
    <property type="entry name" value="RlpA-like_sf"/>
</dbReference>
<dbReference type="InterPro" id="IPR009009">
    <property type="entry name" value="RlpA-like_DPBB"/>
</dbReference>
<dbReference type="InterPro" id="IPR012997">
    <property type="entry name" value="RplA"/>
</dbReference>
<name>A0A3P2A6Y5_9NEIS</name>
<evidence type="ECO:0000256" key="2">
    <source>
        <dbReference type="ARBA" id="ARBA00023316"/>
    </source>
</evidence>
<dbReference type="PANTHER" id="PTHR34183">
    <property type="entry name" value="ENDOLYTIC PEPTIDOGLYCAN TRANSGLYCOSYLASE RLPA"/>
    <property type="match status" value="1"/>
</dbReference>
<evidence type="ECO:0000256" key="3">
    <source>
        <dbReference type="HAMAP-Rule" id="MF_02071"/>
    </source>
</evidence>
<dbReference type="NCBIfam" id="TIGR00413">
    <property type="entry name" value="rlpA"/>
    <property type="match status" value="1"/>
</dbReference>
<feature type="domain" description="RlpA-like protein double-psi beta-barrel" evidence="5">
    <location>
        <begin position="63"/>
        <end position="152"/>
    </location>
</feature>
<comment type="similarity">
    <text evidence="3 4">Belongs to the RlpA family.</text>
</comment>
<evidence type="ECO:0000256" key="4">
    <source>
        <dbReference type="RuleBase" id="RU003495"/>
    </source>
</evidence>
<dbReference type="Pfam" id="PF03330">
    <property type="entry name" value="DPBB_1"/>
    <property type="match status" value="1"/>
</dbReference>
<dbReference type="GO" id="GO:0000270">
    <property type="term" value="P:peptidoglycan metabolic process"/>
    <property type="evidence" value="ECO:0007669"/>
    <property type="project" value="UniProtKB-UniRule"/>
</dbReference>
<dbReference type="Gene3D" id="2.40.40.10">
    <property type="entry name" value="RlpA-like domain"/>
    <property type="match status" value="1"/>
</dbReference>
<dbReference type="InterPro" id="IPR034718">
    <property type="entry name" value="RlpA"/>
</dbReference>
<proteinExistence type="inferred from homology"/>
<dbReference type="EMBL" id="RQYC01000009">
    <property type="protein sequence ID" value="RRD89990.1"/>
    <property type="molecule type" value="Genomic_DNA"/>
</dbReference>
<dbReference type="GO" id="GO:0071555">
    <property type="term" value="P:cell wall organization"/>
    <property type="evidence" value="ECO:0007669"/>
    <property type="project" value="UniProtKB-KW"/>
</dbReference>
<gene>
    <name evidence="3" type="primary">rlpA</name>
    <name evidence="6" type="ORF">EII21_07105</name>
</gene>
<comment type="caution">
    <text evidence="6">The sequence shown here is derived from an EMBL/GenBank/DDBJ whole genome shotgun (WGS) entry which is preliminary data.</text>
</comment>
<comment type="function">
    <text evidence="3">Lytic transglycosylase with a strong preference for naked glycan strands that lack stem peptides.</text>
</comment>
<keyword evidence="1 3" id="KW-0456">Lyase</keyword>
<accession>A0A3P2A6Y5</accession>
<organism evidence="6 7">
    <name type="scientific">Conchiformibius steedae</name>
    <dbReference type="NCBI Taxonomy" id="153493"/>
    <lineage>
        <taxon>Bacteria</taxon>
        <taxon>Pseudomonadati</taxon>
        <taxon>Pseudomonadota</taxon>
        <taxon>Betaproteobacteria</taxon>
        <taxon>Neisseriales</taxon>
        <taxon>Neisseriaceae</taxon>
        <taxon>Conchiformibius</taxon>
    </lineage>
</organism>
<evidence type="ECO:0000259" key="5">
    <source>
        <dbReference type="Pfam" id="PF03330"/>
    </source>
</evidence>
<dbReference type="EC" id="4.2.2.-" evidence="3"/>
<dbReference type="GO" id="GO:0008932">
    <property type="term" value="F:lytic endotransglycosylase activity"/>
    <property type="evidence" value="ECO:0007669"/>
    <property type="project" value="UniProtKB-UniRule"/>
</dbReference>
<dbReference type="CDD" id="cd22268">
    <property type="entry name" value="DPBB_RlpA-like"/>
    <property type="match status" value="1"/>
</dbReference>
<evidence type="ECO:0000256" key="1">
    <source>
        <dbReference type="ARBA" id="ARBA00023239"/>
    </source>
</evidence>
<dbReference type="Proteomes" id="UP000269923">
    <property type="component" value="Unassembled WGS sequence"/>
</dbReference>